<organism evidence="2 3">
    <name type="scientific">Allacma fusca</name>
    <dbReference type="NCBI Taxonomy" id="39272"/>
    <lineage>
        <taxon>Eukaryota</taxon>
        <taxon>Metazoa</taxon>
        <taxon>Ecdysozoa</taxon>
        <taxon>Arthropoda</taxon>
        <taxon>Hexapoda</taxon>
        <taxon>Collembola</taxon>
        <taxon>Symphypleona</taxon>
        <taxon>Sminthuridae</taxon>
        <taxon>Allacma</taxon>
    </lineage>
</organism>
<feature type="non-terminal residue" evidence="2">
    <location>
        <position position="1"/>
    </location>
</feature>
<name>A0A8J2KU80_9HEXA</name>
<sequence length="156" mass="17929">MALIHSPKKTAKDQDQPESDFMELQIETSNREGAAKRKIEEEFTVADKKKARNSIDITGNPGQPGQIETFASLLRDMENRQALRSEEMEDRMASISNTHLTCITKRLTDLEKTFTGRMEELEARIDDMEEESSSLKSQIRALQEENQELRKKVEIN</sequence>
<dbReference type="AlphaFoldDB" id="A0A8J2KU80"/>
<evidence type="ECO:0000256" key="1">
    <source>
        <dbReference type="SAM" id="Coils"/>
    </source>
</evidence>
<feature type="non-terminal residue" evidence="2">
    <location>
        <position position="156"/>
    </location>
</feature>
<proteinExistence type="predicted"/>
<dbReference type="OrthoDB" id="6629429at2759"/>
<keyword evidence="3" id="KW-1185">Reference proteome</keyword>
<evidence type="ECO:0000313" key="3">
    <source>
        <dbReference type="Proteomes" id="UP000708208"/>
    </source>
</evidence>
<dbReference type="EMBL" id="CAJVCH010230986">
    <property type="protein sequence ID" value="CAG7732415.1"/>
    <property type="molecule type" value="Genomic_DNA"/>
</dbReference>
<dbReference type="Proteomes" id="UP000708208">
    <property type="component" value="Unassembled WGS sequence"/>
</dbReference>
<keyword evidence="1" id="KW-0175">Coiled coil</keyword>
<accession>A0A8J2KU80</accession>
<feature type="coiled-coil region" evidence="1">
    <location>
        <begin position="111"/>
        <end position="152"/>
    </location>
</feature>
<comment type="caution">
    <text evidence="2">The sequence shown here is derived from an EMBL/GenBank/DDBJ whole genome shotgun (WGS) entry which is preliminary data.</text>
</comment>
<reference evidence="2" key="1">
    <citation type="submission" date="2021-06" db="EMBL/GenBank/DDBJ databases">
        <authorList>
            <person name="Hodson N. C."/>
            <person name="Mongue J. A."/>
            <person name="Jaron S. K."/>
        </authorList>
    </citation>
    <scope>NUCLEOTIDE SEQUENCE</scope>
</reference>
<protein>
    <submittedName>
        <fullName evidence="2">Uncharacterized protein</fullName>
    </submittedName>
</protein>
<gene>
    <name evidence="2" type="ORF">AFUS01_LOCUS20934</name>
</gene>
<evidence type="ECO:0000313" key="2">
    <source>
        <dbReference type="EMBL" id="CAG7732415.1"/>
    </source>
</evidence>